<evidence type="ECO:0000256" key="11">
    <source>
        <dbReference type="ARBA" id="ARBA00030593"/>
    </source>
</evidence>
<evidence type="ECO:0000256" key="3">
    <source>
        <dbReference type="ARBA" id="ARBA00004885"/>
    </source>
</evidence>
<keyword evidence="8 12" id="KW-0560">Oxidoreductase</keyword>
<sequence length="566" mass="61963">MPLWFLRQRVTLNLCLTFAFLVKNLRNFRKMKFSLLALSSLFLSTTAFTSPAFAPRAVTLPTTTSLAADGFTSKVFKTQQVTLAETTETIVKGGRDLFPLLPKAFEGIKKVGVIGWGSQAPAQAQNMKESLAAAGSDITVSIGLRAGSASMAEAKEQFDDVREMYEVIKESDLVVLLISDAAQSKLYKDIFAAMKPGATLGLSHGFLLGYLDSIGEAFPEDMDVILVAPKGMGPSVRRLYEQGKEVNGAGINSSFAVHQDKSGKATELALGWGVAVGAPFLFQTTLRDEYKSDIYGERGILLGAVHAIVEGLYRRYQRQGMTPEDAFLNSAESITGMITKKISTRGIKAVYDDMNAEDKKVFETAYSASYGPSKEILQECYDEVACGNEIRSVIMQGDRVNSGKGFIGKIDGTDTWKVGEKVRASRDDDKIPLNPFTAGVYVATMMAQIDVLLEGGHSYSEVINESVIEAVDSLAPYMHYRGVAFMVDNCSFTAKWGSRKWAPRFDYILDQLAYTAVDNGVPADQGKIKEFTEHRVHQAVEECCKLRPPVDISCTAETTTKEIVIK</sequence>
<dbReference type="Pfam" id="PF01450">
    <property type="entry name" value="KARI_C"/>
    <property type="match status" value="1"/>
</dbReference>
<evidence type="ECO:0000256" key="8">
    <source>
        <dbReference type="ARBA" id="ARBA00023002"/>
    </source>
</evidence>
<keyword evidence="16" id="KW-1185">Reference proteome</keyword>
<dbReference type="InterPro" id="IPR000506">
    <property type="entry name" value="KARI_C"/>
</dbReference>
<evidence type="ECO:0000256" key="6">
    <source>
        <dbReference type="ARBA" id="ARBA00022723"/>
    </source>
</evidence>
<dbReference type="Gene3D" id="3.40.50.720">
    <property type="entry name" value="NAD(P)-binding Rossmann-like Domain"/>
    <property type="match status" value="1"/>
</dbReference>
<evidence type="ECO:0000259" key="14">
    <source>
        <dbReference type="PROSITE" id="PS51851"/>
    </source>
</evidence>
<dbReference type="InterPro" id="IPR036291">
    <property type="entry name" value="NAD(P)-bd_dom_sf"/>
</dbReference>
<evidence type="ECO:0000256" key="4">
    <source>
        <dbReference type="ARBA" id="ARBA00010318"/>
    </source>
</evidence>
<dbReference type="GO" id="GO:0004455">
    <property type="term" value="F:ketol-acid reductoisomerase activity"/>
    <property type="evidence" value="ECO:0007669"/>
    <property type="project" value="UniProtKB-UniRule"/>
</dbReference>
<dbReference type="GO" id="GO:0009097">
    <property type="term" value="P:isoleucine biosynthetic process"/>
    <property type="evidence" value="ECO:0007669"/>
    <property type="project" value="UniProtKB-UniRule"/>
</dbReference>
<evidence type="ECO:0000313" key="16">
    <source>
        <dbReference type="Proteomes" id="UP001165082"/>
    </source>
</evidence>
<dbReference type="Pfam" id="PF07991">
    <property type="entry name" value="KARI_N"/>
    <property type="match status" value="1"/>
</dbReference>
<comment type="similarity">
    <text evidence="4 12">Belongs to the ketol-acid reductoisomerase family.</text>
</comment>
<gene>
    <name evidence="15" type="ORF">TrRE_jg3218</name>
</gene>
<dbReference type="PANTHER" id="PTHR21371:SF1">
    <property type="entry name" value="KETOL-ACID REDUCTOISOMERASE, MITOCHONDRIAL"/>
    <property type="match status" value="1"/>
</dbReference>
<dbReference type="PANTHER" id="PTHR21371">
    <property type="entry name" value="KETOL-ACID REDUCTOISOMERASE, MITOCHONDRIAL"/>
    <property type="match status" value="1"/>
</dbReference>
<organism evidence="15 16">
    <name type="scientific">Triparma retinervis</name>
    <dbReference type="NCBI Taxonomy" id="2557542"/>
    <lineage>
        <taxon>Eukaryota</taxon>
        <taxon>Sar</taxon>
        <taxon>Stramenopiles</taxon>
        <taxon>Ochrophyta</taxon>
        <taxon>Bolidophyceae</taxon>
        <taxon>Parmales</taxon>
        <taxon>Triparmaceae</taxon>
        <taxon>Triparma</taxon>
    </lineage>
</organism>
<feature type="domain" description="KARI N-terminal Rossmann" evidence="13">
    <location>
        <begin position="91"/>
        <end position="284"/>
    </location>
</feature>
<dbReference type="PROSITE" id="PS51850">
    <property type="entry name" value="KARI_N"/>
    <property type="match status" value="1"/>
</dbReference>
<dbReference type="Proteomes" id="UP001165082">
    <property type="component" value="Unassembled WGS sequence"/>
</dbReference>
<evidence type="ECO:0000256" key="9">
    <source>
        <dbReference type="ARBA" id="ARBA00023304"/>
    </source>
</evidence>
<keyword evidence="9 12" id="KW-0100">Branched-chain amino acid biosynthesis</keyword>
<dbReference type="AlphaFoldDB" id="A0A9W6ZNX5"/>
<dbReference type="EMBL" id="BRXZ01002254">
    <property type="protein sequence ID" value="GMH58154.1"/>
    <property type="molecule type" value="Genomic_DNA"/>
</dbReference>
<comment type="pathway">
    <text evidence="3">Amino-acid biosynthesis; L-isoleucine biosynthesis; L-isoleucine from 2-oxobutanoate: step 2/4.</text>
</comment>
<dbReference type="InterPro" id="IPR013116">
    <property type="entry name" value="KARI_N"/>
</dbReference>
<proteinExistence type="inferred from homology"/>
<evidence type="ECO:0000256" key="10">
    <source>
        <dbReference type="ARBA" id="ARBA00030209"/>
    </source>
</evidence>
<dbReference type="OrthoDB" id="10255643at2759"/>
<evidence type="ECO:0000259" key="13">
    <source>
        <dbReference type="PROSITE" id="PS51850"/>
    </source>
</evidence>
<dbReference type="Gene3D" id="1.10.1040.10">
    <property type="entry name" value="N-(1-d-carboxylethyl)-l-norvaline Dehydrogenase, domain 2"/>
    <property type="match status" value="1"/>
</dbReference>
<evidence type="ECO:0000256" key="7">
    <source>
        <dbReference type="ARBA" id="ARBA00022842"/>
    </source>
</evidence>
<comment type="caution">
    <text evidence="15">The sequence shown here is derived from an EMBL/GenBank/DDBJ whole genome shotgun (WGS) entry which is preliminary data.</text>
</comment>
<dbReference type="GO" id="GO:0009099">
    <property type="term" value="P:L-valine biosynthetic process"/>
    <property type="evidence" value="ECO:0007669"/>
    <property type="project" value="UniProtKB-UniRule"/>
</dbReference>
<dbReference type="InterPro" id="IPR008927">
    <property type="entry name" value="6-PGluconate_DH-like_C_sf"/>
</dbReference>
<evidence type="ECO:0000256" key="5">
    <source>
        <dbReference type="ARBA" id="ARBA00022605"/>
    </source>
</evidence>
<keyword evidence="5 12" id="KW-0028">Amino-acid biosynthesis</keyword>
<dbReference type="InterPro" id="IPR013328">
    <property type="entry name" value="6PGD_dom2"/>
</dbReference>
<keyword evidence="7 12" id="KW-0460">Magnesium</keyword>
<dbReference type="InterPro" id="IPR013023">
    <property type="entry name" value="KARI"/>
</dbReference>
<feature type="binding site" evidence="12">
    <location>
        <position position="297"/>
    </location>
    <ligand>
        <name>Mg(2+)</name>
        <dbReference type="ChEBI" id="CHEBI:18420"/>
        <label>1</label>
    </ligand>
</feature>
<comment type="cofactor">
    <cofactor evidence="1">
        <name>Mg(2+)</name>
        <dbReference type="ChEBI" id="CHEBI:18420"/>
    </cofactor>
</comment>
<comment type="pathway">
    <text evidence="2">Amino-acid biosynthesis; L-valine biosynthesis; L-valine from pyruvate: step 2/4.</text>
</comment>
<evidence type="ECO:0000256" key="1">
    <source>
        <dbReference type="ARBA" id="ARBA00001946"/>
    </source>
</evidence>
<comment type="caution">
    <text evidence="12">Lacks conserved residue(s) required for the propagation of feature annotation.</text>
</comment>
<dbReference type="GO" id="GO:0046872">
    <property type="term" value="F:metal ion binding"/>
    <property type="evidence" value="ECO:0007669"/>
    <property type="project" value="UniProtKB-UniRule"/>
</dbReference>
<accession>A0A9W6ZNX5</accession>
<feature type="binding site" evidence="12">
    <location>
        <position position="293"/>
    </location>
    <ligand>
        <name>Mg(2+)</name>
        <dbReference type="ChEBI" id="CHEBI:18420"/>
        <label>2</label>
    </ligand>
</feature>
<feature type="binding site" evidence="12">
    <location>
        <position position="293"/>
    </location>
    <ligand>
        <name>Mg(2+)</name>
        <dbReference type="ChEBI" id="CHEBI:18420"/>
        <label>1</label>
    </ligand>
</feature>
<keyword evidence="6 12" id="KW-0479">Metal-binding</keyword>
<name>A0A9W6ZNX5_9STRA</name>
<feature type="domain" description="KARI C-terminal knotted" evidence="14">
    <location>
        <begin position="285"/>
        <end position="429"/>
    </location>
</feature>
<dbReference type="SUPFAM" id="SSF48179">
    <property type="entry name" value="6-phosphogluconate dehydrogenase C-terminal domain-like"/>
    <property type="match status" value="1"/>
</dbReference>
<evidence type="ECO:0000256" key="2">
    <source>
        <dbReference type="ARBA" id="ARBA00004864"/>
    </source>
</evidence>
<evidence type="ECO:0000313" key="15">
    <source>
        <dbReference type="EMBL" id="GMH58154.1"/>
    </source>
</evidence>
<protein>
    <recommendedName>
        <fullName evidence="11">Acetohydroxy-acid reductoisomerase</fullName>
    </recommendedName>
    <alternativeName>
        <fullName evidence="10">Alpha-keto-beta-hydroxylacyl reductoisomerase</fullName>
    </alternativeName>
</protein>
<evidence type="ECO:0000256" key="12">
    <source>
        <dbReference type="PROSITE-ProRule" id="PRU01198"/>
    </source>
</evidence>
<dbReference type="PROSITE" id="PS51851">
    <property type="entry name" value="KARI_C"/>
    <property type="match status" value="1"/>
</dbReference>
<reference evidence="15" key="1">
    <citation type="submission" date="2022-07" db="EMBL/GenBank/DDBJ databases">
        <title>Genome analysis of Parmales, a sister group of diatoms, reveals the evolutionary specialization of diatoms from phago-mixotrophs to photoautotrophs.</title>
        <authorList>
            <person name="Ban H."/>
            <person name="Sato S."/>
            <person name="Yoshikawa S."/>
            <person name="Kazumasa Y."/>
            <person name="Nakamura Y."/>
            <person name="Ichinomiya M."/>
            <person name="Saitoh K."/>
            <person name="Sato N."/>
            <person name="Blanc-Mathieu R."/>
            <person name="Endo H."/>
            <person name="Kuwata A."/>
            <person name="Ogata H."/>
        </authorList>
    </citation>
    <scope>NUCLEOTIDE SEQUENCE</scope>
</reference>
<dbReference type="SUPFAM" id="SSF51735">
    <property type="entry name" value="NAD(P)-binding Rossmann-fold domains"/>
    <property type="match status" value="1"/>
</dbReference>